<proteinExistence type="inferred from homology"/>
<dbReference type="CDD" id="cd22231">
    <property type="entry name" value="RHH_NikR_HicB-like"/>
    <property type="match status" value="1"/>
</dbReference>
<comment type="caution">
    <text evidence="3">The sequence shown here is derived from an EMBL/GenBank/DDBJ whole genome shotgun (WGS) entry which is preliminary data.</text>
</comment>
<accession>A0A162KYE1</accession>
<dbReference type="PANTHER" id="PTHR36582">
    <property type="entry name" value="ANTITOXIN PARD"/>
    <property type="match status" value="1"/>
</dbReference>
<reference evidence="3 4" key="1">
    <citation type="submission" date="2015-12" db="EMBL/GenBank/DDBJ databases">
        <title>Genome sequence of Tistrella mobilis MCCC 1A02139.</title>
        <authorList>
            <person name="Lu L."/>
            <person name="Lai Q."/>
            <person name="Shao Z."/>
            <person name="Qian P."/>
        </authorList>
    </citation>
    <scope>NUCLEOTIDE SEQUENCE [LARGE SCALE GENOMIC DNA]</scope>
    <source>
        <strain evidence="3 4">MCCC 1A02139</strain>
    </source>
</reference>
<dbReference type="Proteomes" id="UP000075787">
    <property type="component" value="Unassembled WGS sequence"/>
</dbReference>
<dbReference type="InterPro" id="IPR010985">
    <property type="entry name" value="Ribbon_hlx_hlx"/>
</dbReference>
<dbReference type="RefSeq" id="WP_062764279.1">
    <property type="nucleotide sequence ID" value="NZ_CP121043.1"/>
</dbReference>
<dbReference type="InterPro" id="IPR022789">
    <property type="entry name" value="ParD"/>
</dbReference>
<dbReference type="GO" id="GO:0006355">
    <property type="term" value="P:regulation of DNA-templated transcription"/>
    <property type="evidence" value="ECO:0007669"/>
    <property type="project" value="InterPro"/>
</dbReference>
<keyword evidence="2" id="KW-1277">Toxin-antitoxin system</keyword>
<evidence type="ECO:0000256" key="1">
    <source>
        <dbReference type="ARBA" id="ARBA00008580"/>
    </source>
</evidence>
<dbReference type="AlphaFoldDB" id="A0A162KYE1"/>
<dbReference type="Gene3D" id="6.10.10.120">
    <property type="entry name" value="Antitoxin ParD1-like"/>
    <property type="match status" value="1"/>
</dbReference>
<evidence type="ECO:0000313" key="4">
    <source>
        <dbReference type="Proteomes" id="UP000075787"/>
    </source>
</evidence>
<gene>
    <name evidence="3" type="ORF">AUP44_05565</name>
</gene>
<comment type="similarity">
    <text evidence="1">Belongs to the ParD antitoxin family.</text>
</comment>
<evidence type="ECO:0000313" key="3">
    <source>
        <dbReference type="EMBL" id="KYO52448.1"/>
    </source>
</evidence>
<dbReference type="EMBL" id="LPZR01000156">
    <property type="protein sequence ID" value="KYO52448.1"/>
    <property type="molecule type" value="Genomic_DNA"/>
</dbReference>
<name>A0A162KYE1_9PROT</name>
<protein>
    <recommendedName>
        <fullName evidence="5">Type II toxin-antitoxin system ParD family antitoxin</fullName>
    </recommendedName>
</protein>
<sequence>MARVEKLSITLPADMVRAIRSKVETGSYRSDSEVIREAMRGWLDRERHLATLTTAIDRGIADADAGRVASTDDVRRELLERVGRGKLLTS</sequence>
<dbReference type="GeneID" id="97239282"/>
<dbReference type="OrthoDB" id="514770at2"/>
<dbReference type="InterPro" id="IPR038296">
    <property type="entry name" value="ParD_sf"/>
</dbReference>
<dbReference type="SUPFAM" id="SSF47598">
    <property type="entry name" value="Ribbon-helix-helix"/>
    <property type="match status" value="1"/>
</dbReference>
<evidence type="ECO:0008006" key="5">
    <source>
        <dbReference type="Google" id="ProtNLM"/>
    </source>
</evidence>
<dbReference type="NCBIfam" id="TIGR02606">
    <property type="entry name" value="antidote_CC2985"/>
    <property type="match status" value="1"/>
</dbReference>
<evidence type="ECO:0000256" key="2">
    <source>
        <dbReference type="ARBA" id="ARBA00022649"/>
    </source>
</evidence>
<dbReference type="Pfam" id="PF03693">
    <property type="entry name" value="ParD_antitoxin"/>
    <property type="match status" value="1"/>
</dbReference>
<organism evidence="3 4">
    <name type="scientific">Tistrella mobilis</name>
    <dbReference type="NCBI Taxonomy" id="171437"/>
    <lineage>
        <taxon>Bacteria</taxon>
        <taxon>Pseudomonadati</taxon>
        <taxon>Pseudomonadota</taxon>
        <taxon>Alphaproteobacteria</taxon>
        <taxon>Geminicoccales</taxon>
        <taxon>Geminicoccaceae</taxon>
        <taxon>Tistrella</taxon>
    </lineage>
</organism>
<dbReference type="PANTHER" id="PTHR36582:SF2">
    <property type="entry name" value="ANTITOXIN PARD"/>
    <property type="match status" value="1"/>
</dbReference>